<sequence>MSVSDQTIERLPSSLVSLGRSLRLGYRASPGLIVVAFVTTVVSAVPDALLAWGIASLADSVLSGQGTEILTASLLLALLATATWLLNILSERANRRFADRAAVVVEAHIAELQASVATIEHHELPDHLDRISVLRDHAPALSDLYQKLFGVLGTILRLLITVSLLVFVHPLLVVLGFFVVPSVLVSNWRAGKEKEAEEDGAQHDRLARHLFLTATSAEAGKEVRVAQVGPVLRERRRQAWVRRYKPLARARWISAVYQSAALTLSAGAFMAALWYVATRDDAQAAQVLMVLAAGSRLSTYVGQTIGEMHFFRTIWLDCSRRLAWLEDYVQARKRTSDQPVPTELRRGIRLDGVSFAYPGTERLVLEDIELTLPAGAVVAVVGENGAGKSTLVKLLCGFYAPTAGRILADDTDLSRTDADRWRQRVTSAFQDFFPFEYPLRRSVGLGDLPRENDEAAVTSAVDRAGADVVVAALPHGLDTQLGVDWPGGVGLSHGQWQRVALARGFMREKPLLMVLDEPTSALDAETEHALFGRYAEIARDGGSKGTGRITLLVSHRFSTVRTADLIVVLDGARLVETGTHEQLMALGGQYAELYGLQAAAYQDGSAPSGSRGH</sequence>
<dbReference type="GO" id="GO:0016887">
    <property type="term" value="F:ATP hydrolysis activity"/>
    <property type="evidence" value="ECO:0007669"/>
    <property type="project" value="InterPro"/>
</dbReference>
<dbReference type="InterPro" id="IPR027417">
    <property type="entry name" value="P-loop_NTPase"/>
</dbReference>
<evidence type="ECO:0000256" key="3">
    <source>
        <dbReference type="ARBA" id="ARBA00022741"/>
    </source>
</evidence>
<feature type="transmembrane region" description="Helical" evidence="7">
    <location>
        <begin position="69"/>
        <end position="90"/>
    </location>
</feature>
<evidence type="ECO:0000259" key="8">
    <source>
        <dbReference type="PROSITE" id="PS50893"/>
    </source>
</evidence>
<name>A0A4R4TMY6_9ACTN</name>
<dbReference type="InterPro" id="IPR003439">
    <property type="entry name" value="ABC_transporter-like_ATP-bd"/>
</dbReference>
<evidence type="ECO:0000256" key="4">
    <source>
        <dbReference type="ARBA" id="ARBA00022840"/>
    </source>
</evidence>
<evidence type="ECO:0000313" key="11">
    <source>
        <dbReference type="Proteomes" id="UP000295345"/>
    </source>
</evidence>
<evidence type="ECO:0000256" key="1">
    <source>
        <dbReference type="ARBA" id="ARBA00004651"/>
    </source>
</evidence>
<dbReference type="InterPro" id="IPR036640">
    <property type="entry name" value="ABC1_TM_sf"/>
</dbReference>
<dbReference type="GO" id="GO:0005886">
    <property type="term" value="C:plasma membrane"/>
    <property type="evidence" value="ECO:0007669"/>
    <property type="project" value="UniProtKB-SubCell"/>
</dbReference>
<dbReference type="GO" id="GO:0140359">
    <property type="term" value="F:ABC-type transporter activity"/>
    <property type="evidence" value="ECO:0007669"/>
    <property type="project" value="InterPro"/>
</dbReference>
<feature type="transmembrane region" description="Helical" evidence="7">
    <location>
        <begin position="166"/>
        <end position="185"/>
    </location>
</feature>
<dbReference type="EMBL" id="SMKI01000020">
    <property type="protein sequence ID" value="TDC79230.1"/>
    <property type="molecule type" value="Genomic_DNA"/>
</dbReference>
<keyword evidence="6 7" id="KW-0472">Membrane</keyword>
<dbReference type="AlphaFoldDB" id="A0A4R4TMY6"/>
<dbReference type="PROSITE" id="PS50929">
    <property type="entry name" value="ABC_TM1F"/>
    <property type="match status" value="1"/>
</dbReference>
<feature type="domain" description="ABC transporter" evidence="8">
    <location>
        <begin position="348"/>
        <end position="596"/>
    </location>
</feature>
<evidence type="ECO:0000256" key="2">
    <source>
        <dbReference type="ARBA" id="ARBA00022692"/>
    </source>
</evidence>
<evidence type="ECO:0000256" key="6">
    <source>
        <dbReference type="ARBA" id="ARBA00023136"/>
    </source>
</evidence>
<feature type="domain" description="ABC transmembrane type-1" evidence="9">
    <location>
        <begin position="34"/>
        <end position="313"/>
    </location>
</feature>
<dbReference type="GO" id="GO:0005524">
    <property type="term" value="F:ATP binding"/>
    <property type="evidence" value="ECO:0007669"/>
    <property type="project" value="UniProtKB-KW"/>
</dbReference>
<protein>
    <submittedName>
        <fullName evidence="10">ABC transporter ATP-binding protein</fullName>
    </submittedName>
</protein>
<dbReference type="Proteomes" id="UP000295345">
    <property type="component" value="Unassembled WGS sequence"/>
</dbReference>
<dbReference type="SUPFAM" id="SSF90123">
    <property type="entry name" value="ABC transporter transmembrane region"/>
    <property type="match status" value="1"/>
</dbReference>
<gene>
    <name evidence="10" type="ORF">E1283_03315</name>
</gene>
<accession>A0A4R4TMY6</accession>
<keyword evidence="11" id="KW-1185">Reference proteome</keyword>
<dbReference type="Gene3D" id="1.20.1560.10">
    <property type="entry name" value="ABC transporter type 1, transmembrane domain"/>
    <property type="match status" value="1"/>
</dbReference>
<dbReference type="PROSITE" id="PS50893">
    <property type="entry name" value="ABC_TRANSPORTER_2"/>
    <property type="match status" value="1"/>
</dbReference>
<dbReference type="OrthoDB" id="9806127at2"/>
<feature type="transmembrane region" description="Helical" evidence="7">
    <location>
        <begin position="32"/>
        <end position="57"/>
    </location>
</feature>
<dbReference type="InterPro" id="IPR039421">
    <property type="entry name" value="Type_1_exporter"/>
</dbReference>
<keyword evidence="4 10" id="KW-0067">ATP-binding</keyword>
<dbReference type="InterPro" id="IPR017871">
    <property type="entry name" value="ABC_transporter-like_CS"/>
</dbReference>
<dbReference type="PANTHER" id="PTHR24221:SF654">
    <property type="entry name" value="ATP-BINDING CASSETTE SUB-FAMILY B MEMBER 6"/>
    <property type="match status" value="1"/>
</dbReference>
<dbReference type="PANTHER" id="PTHR24221">
    <property type="entry name" value="ATP-BINDING CASSETTE SUB-FAMILY B"/>
    <property type="match status" value="1"/>
</dbReference>
<dbReference type="GO" id="GO:0034040">
    <property type="term" value="F:ATPase-coupled lipid transmembrane transporter activity"/>
    <property type="evidence" value="ECO:0007669"/>
    <property type="project" value="TreeGrafter"/>
</dbReference>
<dbReference type="SUPFAM" id="SSF52540">
    <property type="entry name" value="P-loop containing nucleoside triphosphate hydrolases"/>
    <property type="match status" value="1"/>
</dbReference>
<comment type="caution">
    <text evidence="10">The sequence shown here is derived from an EMBL/GenBank/DDBJ whole genome shotgun (WGS) entry which is preliminary data.</text>
</comment>
<organism evidence="10 11">
    <name type="scientific">Streptomyces hainanensis</name>
    <dbReference type="NCBI Taxonomy" id="402648"/>
    <lineage>
        <taxon>Bacteria</taxon>
        <taxon>Bacillati</taxon>
        <taxon>Actinomycetota</taxon>
        <taxon>Actinomycetes</taxon>
        <taxon>Kitasatosporales</taxon>
        <taxon>Streptomycetaceae</taxon>
        <taxon>Streptomyces</taxon>
    </lineage>
</organism>
<dbReference type="SMART" id="SM00382">
    <property type="entry name" value="AAA"/>
    <property type="match status" value="1"/>
</dbReference>
<evidence type="ECO:0000313" key="10">
    <source>
        <dbReference type="EMBL" id="TDC79230.1"/>
    </source>
</evidence>
<keyword evidence="5 7" id="KW-1133">Transmembrane helix</keyword>
<keyword evidence="3" id="KW-0547">Nucleotide-binding</keyword>
<feature type="transmembrane region" description="Helical" evidence="7">
    <location>
        <begin position="252"/>
        <end position="277"/>
    </location>
</feature>
<evidence type="ECO:0000256" key="5">
    <source>
        <dbReference type="ARBA" id="ARBA00022989"/>
    </source>
</evidence>
<keyword evidence="2 7" id="KW-0812">Transmembrane</keyword>
<dbReference type="InterPro" id="IPR011527">
    <property type="entry name" value="ABC1_TM_dom"/>
</dbReference>
<evidence type="ECO:0000256" key="7">
    <source>
        <dbReference type="SAM" id="Phobius"/>
    </source>
</evidence>
<dbReference type="PROSITE" id="PS00211">
    <property type="entry name" value="ABC_TRANSPORTER_1"/>
    <property type="match status" value="1"/>
</dbReference>
<comment type="subcellular location">
    <subcellularLocation>
        <location evidence="1">Cell membrane</location>
        <topology evidence="1">Multi-pass membrane protein</topology>
    </subcellularLocation>
</comment>
<dbReference type="InterPro" id="IPR003593">
    <property type="entry name" value="AAA+_ATPase"/>
</dbReference>
<reference evidence="10 11" key="1">
    <citation type="submission" date="2019-03" db="EMBL/GenBank/DDBJ databases">
        <title>Draft genome sequences of novel Actinobacteria.</title>
        <authorList>
            <person name="Sahin N."/>
            <person name="Ay H."/>
            <person name="Saygin H."/>
        </authorList>
    </citation>
    <scope>NUCLEOTIDE SEQUENCE [LARGE SCALE GENOMIC DNA]</scope>
    <source>
        <strain evidence="10 11">DSM 41900</strain>
    </source>
</reference>
<proteinExistence type="predicted"/>
<dbReference type="Gene3D" id="3.40.50.300">
    <property type="entry name" value="P-loop containing nucleotide triphosphate hydrolases"/>
    <property type="match status" value="1"/>
</dbReference>
<dbReference type="Pfam" id="PF00005">
    <property type="entry name" value="ABC_tran"/>
    <property type="match status" value="1"/>
</dbReference>
<evidence type="ECO:0000259" key="9">
    <source>
        <dbReference type="PROSITE" id="PS50929"/>
    </source>
</evidence>